<organism evidence="2">
    <name type="scientific">Oryza nivara</name>
    <name type="common">Indian wild rice</name>
    <name type="synonym">Oryza sativa f. spontanea</name>
    <dbReference type="NCBI Taxonomy" id="4536"/>
    <lineage>
        <taxon>Eukaryota</taxon>
        <taxon>Viridiplantae</taxon>
        <taxon>Streptophyta</taxon>
        <taxon>Embryophyta</taxon>
        <taxon>Tracheophyta</taxon>
        <taxon>Spermatophyta</taxon>
        <taxon>Magnoliopsida</taxon>
        <taxon>Liliopsida</taxon>
        <taxon>Poales</taxon>
        <taxon>Poaceae</taxon>
        <taxon>BOP clade</taxon>
        <taxon>Oryzoideae</taxon>
        <taxon>Oryzeae</taxon>
        <taxon>Oryzinae</taxon>
        <taxon>Oryza</taxon>
    </lineage>
</organism>
<name>A0A0E0H1Q3_ORYNI</name>
<evidence type="ECO:0000313" key="2">
    <source>
        <dbReference type="EnsemblPlants" id="ONIVA04G13110.1"/>
    </source>
</evidence>
<reference evidence="2" key="2">
    <citation type="submission" date="2018-04" db="EMBL/GenBank/DDBJ databases">
        <title>OnivRS2 (Oryza nivara Reference Sequence Version 2).</title>
        <authorList>
            <person name="Zhang J."/>
            <person name="Kudrna D."/>
            <person name="Lee S."/>
            <person name="Talag J."/>
            <person name="Rajasekar S."/>
            <person name="Welchert J."/>
            <person name="Hsing Y.-I."/>
            <person name="Wing R.A."/>
        </authorList>
    </citation>
    <scope>NUCLEOTIDE SEQUENCE [LARGE SCALE GENOMIC DNA]</scope>
    <source>
        <strain evidence="2">SL10</strain>
    </source>
</reference>
<proteinExistence type="predicted"/>
<accession>A0A0E0H1Q3</accession>
<dbReference type="HOGENOM" id="CLU_1311931_0_0_1"/>
<feature type="transmembrane region" description="Helical" evidence="1">
    <location>
        <begin position="73"/>
        <end position="92"/>
    </location>
</feature>
<sequence length="205" mass="22304">MAAAVASSSAAAATSSAAVTTSSAAAAAAAVATAASSSAAMDWYLDAVRGVATTEKALGFFKEKASITHAKSFWFYKHIPLVYYTIFTMILLPTRRSKGMERARAYVYMRQVVVRCTDAVARWPGVKVQRYEYDRTVDEPDVSMLDRLPAAFSLDRPHRASHSINGPGVCKAEMPHMATGLSSLFRWASTTVHQYIKAPKTCRPD</sequence>
<dbReference type="Gramene" id="ONIVA04G13110.1">
    <property type="protein sequence ID" value="ONIVA04G13110.1"/>
    <property type="gene ID" value="ONIVA04G13110"/>
</dbReference>
<keyword evidence="1" id="KW-0812">Transmembrane</keyword>
<evidence type="ECO:0000313" key="3">
    <source>
        <dbReference type="Proteomes" id="UP000006591"/>
    </source>
</evidence>
<dbReference type="AlphaFoldDB" id="A0A0E0H1Q3"/>
<dbReference type="EnsemblPlants" id="ONIVA04G13110.1">
    <property type="protein sequence ID" value="ONIVA04G13110.1"/>
    <property type="gene ID" value="ONIVA04G13110"/>
</dbReference>
<protein>
    <submittedName>
        <fullName evidence="2">Uncharacterized protein</fullName>
    </submittedName>
</protein>
<keyword evidence="3" id="KW-1185">Reference proteome</keyword>
<dbReference type="Proteomes" id="UP000006591">
    <property type="component" value="Chromosome 4"/>
</dbReference>
<keyword evidence="1" id="KW-0472">Membrane</keyword>
<evidence type="ECO:0000256" key="1">
    <source>
        <dbReference type="SAM" id="Phobius"/>
    </source>
</evidence>
<dbReference type="OMA" id="EMPHMAT"/>
<reference evidence="2" key="1">
    <citation type="submission" date="2015-04" db="UniProtKB">
        <authorList>
            <consortium name="EnsemblPlants"/>
        </authorList>
    </citation>
    <scope>IDENTIFICATION</scope>
    <source>
        <strain evidence="2">SL10</strain>
    </source>
</reference>
<keyword evidence="1" id="KW-1133">Transmembrane helix</keyword>